<comment type="caution">
    <text evidence="1">The sequence shown here is derived from an EMBL/GenBank/DDBJ whole genome shotgun (WGS) entry which is preliminary data.</text>
</comment>
<dbReference type="Proteomes" id="UP000261174">
    <property type="component" value="Unassembled WGS sequence"/>
</dbReference>
<dbReference type="EMBL" id="QTJV01000004">
    <property type="protein sequence ID" value="RFM34712.1"/>
    <property type="molecule type" value="Genomic_DNA"/>
</dbReference>
<evidence type="ECO:0000313" key="1">
    <source>
        <dbReference type="EMBL" id="RFM34712.1"/>
    </source>
</evidence>
<evidence type="ECO:0000313" key="2">
    <source>
        <dbReference type="Proteomes" id="UP000261174"/>
    </source>
</evidence>
<dbReference type="AlphaFoldDB" id="A0A3E1P3G5"/>
<reference evidence="1 2" key="1">
    <citation type="submission" date="2018-08" db="EMBL/GenBank/DDBJ databases">
        <title>Chitinophaga sp. K20C18050901, a novel bacterium isolated from forest soil.</title>
        <authorList>
            <person name="Wang C."/>
        </authorList>
    </citation>
    <scope>NUCLEOTIDE SEQUENCE [LARGE SCALE GENOMIC DNA]</scope>
    <source>
        <strain evidence="1 2">K20C18050901</strain>
    </source>
</reference>
<gene>
    <name evidence="1" type="ORF">DXN04_15735</name>
</gene>
<keyword evidence="2" id="KW-1185">Reference proteome</keyword>
<organism evidence="1 2">
    <name type="scientific">Chitinophaga silvisoli</name>
    <dbReference type="NCBI Taxonomy" id="2291814"/>
    <lineage>
        <taxon>Bacteria</taxon>
        <taxon>Pseudomonadati</taxon>
        <taxon>Bacteroidota</taxon>
        <taxon>Chitinophagia</taxon>
        <taxon>Chitinophagales</taxon>
        <taxon>Chitinophagaceae</taxon>
        <taxon>Chitinophaga</taxon>
    </lineage>
</organism>
<sequence length="120" mass="14227">MHHPKRKAQTAETERAFINKQKYESKISNFWLVESRLLQFLLSFTFYFKSRTKDGTSNAASYLKGLIVSRRRNYQVMAQELQNSSQQCLHHFITNGKWCYSKLMDRITVDFGCLFATEWT</sequence>
<proteinExistence type="predicted"/>
<accession>A0A3E1P3G5</accession>
<protein>
    <submittedName>
        <fullName evidence="1">Uncharacterized protein</fullName>
    </submittedName>
</protein>
<name>A0A3E1P3G5_9BACT</name>